<dbReference type="Proteomes" id="UP000887572">
    <property type="component" value="Unplaced"/>
</dbReference>
<dbReference type="AlphaFoldDB" id="A0A914HMG0"/>
<dbReference type="WBParaSite" id="Gr19_v10_g2140.t1">
    <property type="protein sequence ID" value="Gr19_v10_g2140.t1"/>
    <property type="gene ID" value="Gr19_v10_g2140"/>
</dbReference>
<sequence>MSSYSSSYVYRSPVKPLEHVSSLNYFPHYSHAVFGRHSYTFDTFRHSPTHPSQHIAFHRHNYTSTYQTPFVWRFEPAYQGHPAGAKIKLPILISGFNNNNYHIEHNQHINFDQYIYLNFDQQYININLNKYYTNVNFKQYSNINIVYKQYKFNIDQHYPNVDIKHIIHHTNNNFIGLFNYVRQRPTAAKLPRRYAKAILQLLLKFPNKKCKCKVEKRRHKNVGVNVASPSVRPDDYYPGLWCQIVMVSTSGRPSSPCHHLLHPL</sequence>
<evidence type="ECO:0000313" key="2">
    <source>
        <dbReference type="WBParaSite" id="Gr19_v10_g2140.t1"/>
    </source>
</evidence>
<keyword evidence="1" id="KW-1185">Reference proteome</keyword>
<reference evidence="2" key="1">
    <citation type="submission" date="2022-11" db="UniProtKB">
        <authorList>
            <consortium name="WormBaseParasite"/>
        </authorList>
    </citation>
    <scope>IDENTIFICATION</scope>
</reference>
<protein>
    <submittedName>
        <fullName evidence="2">Uncharacterized protein</fullName>
    </submittedName>
</protein>
<accession>A0A914HMG0</accession>
<name>A0A914HMG0_GLORO</name>
<evidence type="ECO:0000313" key="1">
    <source>
        <dbReference type="Proteomes" id="UP000887572"/>
    </source>
</evidence>
<proteinExistence type="predicted"/>
<organism evidence="1 2">
    <name type="scientific">Globodera rostochiensis</name>
    <name type="common">Golden nematode worm</name>
    <name type="synonym">Heterodera rostochiensis</name>
    <dbReference type="NCBI Taxonomy" id="31243"/>
    <lineage>
        <taxon>Eukaryota</taxon>
        <taxon>Metazoa</taxon>
        <taxon>Ecdysozoa</taxon>
        <taxon>Nematoda</taxon>
        <taxon>Chromadorea</taxon>
        <taxon>Rhabditida</taxon>
        <taxon>Tylenchina</taxon>
        <taxon>Tylenchomorpha</taxon>
        <taxon>Tylenchoidea</taxon>
        <taxon>Heteroderidae</taxon>
        <taxon>Heteroderinae</taxon>
        <taxon>Globodera</taxon>
    </lineage>
</organism>